<dbReference type="EMBL" id="KN881857">
    <property type="protein sequence ID" value="KIY48089.1"/>
    <property type="molecule type" value="Genomic_DNA"/>
</dbReference>
<evidence type="ECO:0000256" key="1">
    <source>
        <dbReference type="ARBA" id="ARBA00022729"/>
    </source>
</evidence>
<organism evidence="3 4">
    <name type="scientific">Fistulina hepatica ATCC 64428</name>
    <dbReference type="NCBI Taxonomy" id="1128425"/>
    <lineage>
        <taxon>Eukaryota</taxon>
        <taxon>Fungi</taxon>
        <taxon>Dikarya</taxon>
        <taxon>Basidiomycota</taxon>
        <taxon>Agaricomycotina</taxon>
        <taxon>Agaricomycetes</taxon>
        <taxon>Agaricomycetidae</taxon>
        <taxon>Agaricales</taxon>
        <taxon>Fistulinaceae</taxon>
        <taxon>Fistulina</taxon>
    </lineage>
</organism>
<protein>
    <recommendedName>
        <fullName evidence="2">Yeast cell wall synthesis Kre9/Knh1-like N-terminal domain-containing protein</fullName>
    </recommendedName>
</protein>
<dbReference type="OrthoDB" id="5420143at2759"/>
<keyword evidence="1" id="KW-0732">Signal</keyword>
<gene>
    <name evidence="3" type="ORF">FISHEDRAFT_74007</name>
</gene>
<dbReference type="InterPro" id="IPR052479">
    <property type="entry name" value="GPI-anchor_Adhesion_Reg"/>
</dbReference>
<keyword evidence="4" id="KW-1185">Reference proteome</keyword>
<sequence>MASALTLNVPSTVTSGGTVTITWTTTSGDPSTFSLYLINQSFNDNFGIANNVETSLGTITIALPAVDPGDGFSLEAVDISDVNTVYSSTSDFAIGASTYSASSVSTVSGTSTFSGSAVLTSGSATASASASGSAASSSASAASASKSASKSASASASSAASASSSSSSNGAVTIVSAKNVAAGAMVVLSTVAGAFLL</sequence>
<dbReference type="Proteomes" id="UP000054144">
    <property type="component" value="Unassembled WGS sequence"/>
</dbReference>
<feature type="domain" description="Yeast cell wall synthesis Kre9/Knh1-like N-terminal" evidence="2">
    <location>
        <begin position="12"/>
        <end position="94"/>
    </location>
</feature>
<dbReference type="AlphaFoldDB" id="A0A0D7ACE9"/>
<evidence type="ECO:0000313" key="3">
    <source>
        <dbReference type="EMBL" id="KIY48089.1"/>
    </source>
</evidence>
<dbReference type="PANTHER" id="PTHR35185">
    <property type="entry name" value="SERINE/THREONINE-RICH PROTEIN ADG2-RELATED"/>
    <property type="match status" value="1"/>
</dbReference>
<reference evidence="3 4" key="1">
    <citation type="journal article" date="2015" name="Fungal Genet. Biol.">
        <title>Evolution of novel wood decay mechanisms in Agaricales revealed by the genome sequences of Fistulina hepatica and Cylindrobasidium torrendii.</title>
        <authorList>
            <person name="Floudas D."/>
            <person name="Held B.W."/>
            <person name="Riley R."/>
            <person name="Nagy L.G."/>
            <person name="Koehler G."/>
            <person name="Ransdell A.S."/>
            <person name="Younus H."/>
            <person name="Chow J."/>
            <person name="Chiniquy J."/>
            <person name="Lipzen A."/>
            <person name="Tritt A."/>
            <person name="Sun H."/>
            <person name="Haridas S."/>
            <person name="LaButti K."/>
            <person name="Ohm R.A."/>
            <person name="Kues U."/>
            <person name="Blanchette R.A."/>
            <person name="Grigoriev I.V."/>
            <person name="Minto R.E."/>
            <person name="Hibbett D.S."/>
        </authorList>
    </citation>
    <scope>NUCLEOTIDE SEQUENCE [LARGE SCALE GENOMIC DNA]</scope>
    <source>
        <strain evidence="3 4">ATCC 64428</strain>
    </source>
</reference>
<proteinExistence type="predicted"/>
<accession>A0A0D7ACE9</accession>
<dbReference type="PANTHER" id="PTHR35185:SF1">
    <property type="entry name" value="UPF0619 GPI-ANCHORED MEMBRANE PROTEIN C1322.10"/>
    <property type="match status" value="1"/>
</dbReference>
<dbReference type="InterPro" id="IPR018466">
    <property type="entry name" value="Kre9/Knh1-like_N"/>
</dbReference>
<name>A0A0D7ACE9_9AGAR</name>
<dbReference type="Pfam" id="PF10342">
    <property type="entry name" value="Kre9_KNH"/>
    <property type="match status" value="1"/>
</dbReference>
<evidence type="ECO:0000313" key="4">
    <source>
        <dbReference type="Proteomes" id="UP000054144"/>
    </source>
</evidence>
<evidence type="ECO:0000259" key="2">
    <source>
        <dbReference type="Pfam" id="PF10342"/>
    </source>
</evidence>